<dbReference type="Proteomes" id="UP000276133">
    <property type="component" value="Unassembled WGS sequence"/>
</dbReference>
<organism evidence="1 2">
    <name type="scientific">Brachionus plicatilis</name>
    <name type="common">Marine rotifer</name>
    <name type="synonym">Brachionus muelleri</name>
    <dbReference type="NCBI Taxonomy" id="10195"/>
    <lineage>
        <taxon>Eukaryota</taxon>
        <taxon>Metazoa</taxon>
        <taxon>Spiralia</taxon>
        <taxon>Gnathifera</taxon>
        <taxon>Rotifera</taxon>
        <taxon>Eurotatoria</taxon>
        <taxon>Monogononta</taxon>
        <taxon>Pseudotrocha</taxon>
        <taxon>Ploima</taxon>
        <taxon>Brachionidae</taxon>
        <taxon>Brachionus</taxon>
    </lineage>
</organism>
<name>A0A3M7P6Y8_BRAPC</name>
<dbReference type="AlphaFoldDB" id="A0A3M7P6Y8"/>
<sequence>MSSLASMSSTVPSYWKATYSSCAALAIPTCVPRARNRPNPKWFNANIKQLIKIKYILHCLLGQQPLTLS</sequence>
<reference evidence="1 2" key="1">
    <citation type="journal article" date="2018" name="Sci. Rep.">
        <title>Genomic signatures of local adaptation to the degree of environmental predictability in rotifers.</title>
        <authorList>
            <person name="Franch-Gras L."/>
            <person name="Hahn C."/>
            <person name="Garcia-Roger E.M."/>
            <person name="Carmona M.J."/>
            <person name="Serra M."/>
            <person name="Gomez A."/>
        </authorList>
    </citation>
    <scope>NUCLEOTIDE SEQUENCE [LARGE SCALE GENOMIC DNA]</scope>
    <source>
        <strain evidence="1">HYR1</strain>
    </source>
</reference>
<evidence type="ECO:0000313" key="1">
    <source>
        <dbReference type="EMBL" id="RMZ94838.1"/>
    </source>
</evidence>
<keyword evidence="2" id="KW-1185">Reference proteome</keyword>
<protein>
    <submittedName>
        <fullName evidence="1">Uncharacterized protein</fullName>
    </submittedName>
</protein>
<dbReference type="EMBL" id="REGN01012783">
    <property type="protein sequence ID" value="RMZ94838.1"/>
    <property type="molecule type" value="Genomic_DNA"/>
</dbReference>
<accession>A0A3M7P6Y8</accession>
<gene>
    <name evidence="1" type="ORF">BpHYR1_041315</name>
</gene>
<comment type="caution">
    <text evidence="1">The sequence shown here is derived from an EMBL/GenBank/DDBJ whole genome shotgun (WGS) entry which is preliminary data.</text>
</comment>
<evidence type="ECO:0000313" key="2">
    <source>
        <dbReference type="Proteomes" id="UP000276133"/>
    </source>
</evidence>
<proteinExistence type="predicted"/>